<feature type="domain" description="Stress-response A/B barrel" evidence="1">
    <location>
        <begin position="3"/>
        <end position="95"/>
    </location>
</feature>
<proteinExistence type="predicted"/>
<evidence type="ECO:0000259" key="1">
    <source>
        <dbReference type="PROSITE" id="PS51502"/>
    </source>
</evidence>
<dbReference type="Proteomes" id="UP001595847">
    <property type="component" value="Unassembled WGS sequence"/>
</dbReference>
<dbReference type="SMART" id="SM00886">
    <property type="entry name" value="Dabb"/>
    <property type="match status" value="1"/>
</dbReference>
<protein>
    <submittedName>
        <fullName evidence="2">Dabb family protein</fullName>
    </submittedName>
</protein>
<dbReference type="PROSITE" id="PS51502">
    <property type="entry name" value="S_R_A_B_BARREL"/>
    <property type="match status" value="1"/>
</dbReference>
<reference evidence="3" key="1">
    <citation type="journal article" date="2019" name="Int. J. Syst. Evol. Microbiol.">
        <title>The Global Catalogue of Microorganisms (GCM) 10K type strain sequencing project: providing services to taxonomists for standard genome sequencing and annotation.</title>
        <authorList>
            <consortium name="The Broad Institute Genomics Platform"/>
            <consortium name="The Broad Institute Genome Sequencing Center for Infectious Disease"/>
            <person name="Wu L."/>
            <person name="Ma J."/>
        </authorList>
    </citation>
    <scope>NUCLEOTIDE SEQUENCE [LARGE SCALE GENOMIC DNA]</scope>
    <source>
        <strain evidence="3">TBRC 1826</strain>
    </source>
</reference>
<evidence type="ECO:0000313" key="3">
    <source>
        <dbReference type="Proteomes" id="UP001595847"/>
    </source>
</evidence>
<dbReference type="Pfam" id="PF07876">
    <property type="entry name" value="Dabb"/>
    <property type="match status" value="1"/>
</dbReference>
<gene>
    <name evidence="2" type="ORF">ACFOVU_26310</name>
</gene>
<dbReference type="RefSeq" id="WP_378537899.1">
    <property type="nucleotide sequence ID" value="NZ_JBHSBH010000015.1"/>
</dbReference>
<dbReference type="Gene3D" id="3.30.70.100">
    <property type="match status" value="1"/>
</dbReference>
<dbReference type="EMBL" id="JBHSBH010000015">
    <property type="protein sequence ID" value="MFC3999453.1"/>
    <property type="molecule type" value="Genomic_DNA"/>
</dbReference>
<name>A0ABV8FY96_9ACTN</name>
<keyword evidence="3" id="KW-1185">Reference proteome</keyword>
<evidence type="ECO:0000313" key="2">
    <source>
        <dbReference type="EMBL" id="MFC3999453.1"/>
    </source>
</evidence>
<dbReference type="PANTHER" id="PTHR37832">
    <property type="entry name" value="BLL2683 PROTEIN"/>
    <property type="match status" value="1"/>
</dbReference>
<dbReference type="PANTHER" id="PTHR37832:SF1">
    <property type="entry name" value="STRESS-RESPONSE A_B BARREL DOMAIN-CONTAINING PROTEIN"/>
    <property type="match status" value="1"/>
</dbReference>
<comment type="caution">
    <text evidence="2">The sequence shown here is derived from an EMBL/GenBank/DDBJ whole genome shotgun (WGS) entry which is preliminary data.</text>
</comment>
<organism evidence="2 3">
    <name type="scientific">Nocardiopsis sediminis</name>
    <dbReference type="NCBI Taxonomy" id="1778267"/>
    <lineage>
        <taxon>Bacteria</taxon>
        <taxon>Bacillati</taxon>
        <taxon>Actinomycetota</taxon>
        <taxon>Actinomycetes</taxon>
        <taxon>Streptosporangiales</taxon>
        <taxon>Nocardiopsidaceae</taxon>
        <taxon>Nocardiopsis</taxon>
    </lineage>
</organism>
<accession>A0ABV8FY96</accession>
<sequence>MALRHIALFRWIDGTTPEQVAAVREGLAALPAAIPELDAYAFGPDLGLGAGNFDFAVVADVADEAAYAAYRDHPRHQEALAIVRPLLADRAAVQFRTDGAGSPGSEGAR</sequence>
<dbReference type="InterPro" id="IPR013097">
    <property type="entry name" value="Dabb"/>
</dbReference>
<dbReference type="SUPFAM" id="SSF54909">
    <property type="entry name" value="Dimeric alpha+beta barrel"/>
    <property type="match status" value="1"/>
</dbReference>
<dbReference type="InterPro" id="IPR011008">
    <property type="entry name" value="Dimeric_a/b-barrel"/>
</dbReference>